<dbReference type="InterPro" id="IPR015943">
    <property type="entry name" value="WD40/YVTN_repeat-like_dom_sf"/>
</dbReference>
<dbReference type="Gene3D" id="2.130.10.10">
    <property type="entry name" value="YVTN repeat-like/Quinoprotein amine dehydrogenase"/>
    <property type="match status" value="3"/>
</dbReference>
<gene>
    <name evidence="1" type="ORF">METZ01_LOCUS152789</name>
</gene>
<dbReference type="PANTHER" id="PTHR47197">
    <property type="entry name" value="PROTEIN NIRF"/>
    <property type="match status" value="1"/>
</dbReference>
<name>A0A382AEE2_9ZZZZ</name>
<dbReference type="InterPro" id="IPR011048">
    <property type="entry name" value="Haem_d1_sf"/>
</dbReference>
<organism evidence="1">
    <name type="scientific">marine metagenome</name>
    <dbReference type="NCBI Taxonomy" id="408172"/>
    <lineage>
        <taxon>unclassified sequences</taxon>
        <taxon>metagenomes</taxon>
        <taxon>ecological metagenomes</taxon>
    </lineage>
</organism>
<dbReference type="PANTHER" id="PTHR47197:SF3">
    <property type="entry name" value="DIHYDRO-HEME D1 DEHYDROGENASE"/>
    <property type="match status" value="1"/>
</dbReference>
<dbReference type="AlphaFoldDB" id="A0A382AEE2"/>
<protein>
    <recommendedName>
        <fullName evidence="2">Methanethiol oxidase</fullName>
    </recommendedName>
</protein>
<dbReference type="InterPro" id="IPR051200">
    <property type="entry name" value="Host-pathogen_enzymatic-act"/>
</dbReference>
<accession>A0A382AEE2</accession>
<sequence length="398" mass="43508">MTRSPIGCSALIVVCAALLTAPAAAQSVPKLDSYDGVAVRILQSNNAGTTQHVIDPAINEVVGIIRGCPNPHNLTSHPEGLYYYCSNELDQAVDVFDTRTLEHVTRIPLSARPNKIAVNKKHRKLYAGISQRTDSPGPGVEVDPNGRFPAVVDVIDIDTHTLVKSIQVFSTVHNVFMTPDEQHVVLGLRGRVRPGDPTIQVIDPATDTVAFGMELTGYEQYGRTHHEVRPMAFLADDDGSTKTVFAQATGINRIWVIDWKTREMVNMLVPPELPLWEKNADGIQTGDMHGLEVLPDKSAVWASSRLDSRIYGWSLPDMEYIGSVRVGPSANWMTSTPDSRYMYVAVSGTDHTLAIDLESLEIIATIKTGARPARVSTVILPPDRVNPKGTGMRTEGNE</sequence>
<proteinExistence type="predicted"/>
<evidence type="ECO:0008006" key="2">
    <source>
        <dbReference type="Google" id="ProtNLM"/>
    </source>
</evidence>
<evidence type="ECO:0000313" key="1">
    <source>
        <dbReference type="EMBL" id="SVA99935.1"/>
    </source>
</evidence>
<dbReference type="SUPFAM" id="SSF51004">
    <property type="entry name" value="C-terminal (heme d1) domain of cytochrome cd1-nitrite reductase"/>
    <property type="match status" value="1"/>
</dbReference>
<dbReference type="EMBL" id="UINC01025057">
    <property type="protein sequence ID" value="SVA99935.1"/>
    <property type="molecule type" value="Genomic_DNA"/>
</dbReference>
<reference evidence="1" key="1">
    <citation type="submission" date="2018-05" db="EMBL/GenBank/DDBJ databases">
        <authorList>
            <person name="Lanie J.A."/>
            <person name="Ng W.-L."/>
            <person name="Kazmierczak K.M."/>
            <person name="Andrzejewski T.M."/>
            <person name="Davidsen T.M."/>
            <person name="Wayne K.J."/>
            <person name="Tettelin H."/>
            <person name="Glass J.I."/>
            <person name="Rusch D."/>
            <person name="Podicherti R."/>
            <person name="Tsui H.-C.T."/>
            <person name="Winkler M.E."/>
        </authorList>
    </citation>
    <scope>NUCLEOTIDE SEQUENCE</scope>
</reference>